<feature type="region of interest" description="Disordered" evidence="1">
    <location>
        <begin position="445"/>
        <end position="468"/>
    </location>
</feature>
<gene>
    <name evidence="2" type="ORF">AGLY_012263</name>
</gene>
<reference evidence="2 3" key="1">
    <citation type="submission" date="2019-08" db="EMBL/GenBank/DDBJ databases">
        <title>The genome of the soybean aphid Biotype 1, its phylome, world population structure and adaptation to the North American continent.</title>
        <authorList>
            <person name="Giordano R."/>
            <person name="Donthu R.K."/>
            <person name="Hernandez A.G."/>
            <person name="Wright C.L."/>
            <person name="Zimin A.V."/>
        </authorList>
    </citation>
    <scope>NUCLEOTIDE SEQUENCE [LARGE SCALE GENOMIC DNA]</scope>
    <source>
        <tissue evidence="2">Whole aphids</tissue>
    </source>
</reference>
<feature type="compositionally biased region" description="Basic residues" evidence="1">
    <location>
        <begin position="608"/>
        <end position="640"/>
    </location>
</feature>
<feature type="region of interest" description="Disordered" evidence="1">
    <location>
        <begin position="606"/>
        <end position="652"/>
    </location>
</feature>
<feature type="compositionally biased region" description="Acidic residues" evidence="1">
    <location>
        <begin position="2206"/>
        <end position="2219"/>
    </location>
</feature>
<feature type="compositionally biased region" description="Polar residues" evidence="1">
    <location>
        <begin position="445"/>
        <end position="457"/>
    </location>
</feature>
<dbReference type="OrthoDB" id="6427254at2759"/>
<evidence type="ECO:0000313" key="3">
    <source>
        <dbReference type="Proteomes" id="UP000475862"/>
    </source>
</evidence>
<feature type="region of interest" description="Disordered" evidence="1">
    <location>
        <begin position="2177"/>
        <end position="2243"/>
    </location>
</feature>
<feature type="compositionally biased region" description="Low complexity" evidence="1">
    <location>
        <begin position="2691"/>
        <end position="2705"/>
    </location>
</feature>
<feature type="compositionally biased region" description="Polar residues" evidence="1">
    <location>
        <begin position="1262"/>
        <end position="1279"/>
    </location>
</feature>
<evidence type="ECO:0000256" key="1">
    <source>
        <dbReference type="SAM" id="MobiDB-lite"/>
    </source>
</evidence>
<organism evidence="2 3">
    <name type="scientific">Aphis glycines</name>
    <name type="common">Soybean aphid</name>
    <dbReference type="NCBI Taxonomy" id="307491"/>
    <lineage>
        <taxon>Eukaryota</taxon>
        <taxon>Metazoa</taxon>
        <taxon>Ecdysozoa</taxon>
        <taxon>Arthropoda</taxon>
        <taxon>Hexapoda</taxon>
        <taxon>Insecta</taxon>
        <taxon>Pterygota</taxon>
        <taxon>Neoptera</taxon>
        <taxon>Paraneoptera</taxon>
        <taxon>Hemiptera</taxon>
        <taxon>Sternorrhyncha</taxon>
        <taxon>Aphidomorpha</taxon>
        <taxon>Aphidoidea</taxon>
        <taxon>Aphididae</taxon>
        <taxon>Aphidini</taxon>
        <taxon>Aphis</taxon>
        <taxon>Aphis</taxon>
    </lineage>
</organism>
<feature type="compositionally biased region" description="Polar residues" evidence="1">
    <location>
        <begin position="1884"/>
        <end position="1893"/>
    </location>
</feature>
<evidence type="ECO:0000313" key="2">
    <source>
        <dbReference type="EMBL" id="KAE9528688.1"/>
    </source>
</evidence>
<feature type="compositionally biased region" description="Low complexity" evidence="1">
    <location>
        <begin position="2184"/>
        <end position="2193"/>
    </location>
</feature>
<sequence length="2730" mass="306359">MHPEKIMLSSTYFTILQMFESINKDTKNTIVARASCLFMAWEKCRNIITNESFAAELLMFMHNASRESAVIILDPSWENVTKKIKNDLTIVMRKIVCALKMRKNKPIEATKYCHFLLSLMKNPWSHHNFSKLLFGDPSPGEVSKFLQYEKSNILVLRLRMLCEGKCENQALKISSAAMRLFNSNLKIKNQFEYQDYEFIRDIHYACLERANRKKELISHLMQYSPGDDGKILMDNYCQKIQSLANLRTERRPRICKNIVLVCEMAACIMVVNSLKYSEIFENIAGFISKWSIIMMTLMETDLKPKMDYFYIKDMIHTFIKVAPSASHLYLLSDVLYHEFGSKLPRSLYVQIYINALSKNINEKEKCKQLSDKDGSFESLKKLVQGYLKLANLLEDIVSICRECVLTAYSLMPSSDLMKRVEMLAIKSGKLIPENINNVTNVPENSCNKSKKGCTSSKPGRKRKSKVRQTYENPLSILDPYEKCYSKIHSDLSELNDPLTPIMQEDLISIIKYPRCGTFNWNLEWPRMKIVCQQYLENLDLVLKRNTLIERSDLTYLDIDIDEYNKWTEINMKKLTNDKGYFSSDNNYSDDESIASIASSGEIVSYRSKSSKSRSRKRKFGSRKRKAGSQKRRKISPKNKPKPITIQTQPKVGLRRSLRYNKSISIDETDDSTVGSLLNDEAQYKNTNTSSETEDNSVDSVLEETDKATIRNDENLKKTKPQFKMTREKRTVNKNQHKDFDYSWNLRKKGKSIKNNSLLKEALENSNMNSCNRNPTKNQSTKFDFLHSNNEHLNMLSERIPQLSSLDFIVPANTDRIVNVVQIQTTSNTLTNVSQTQTERVSNHHSNNEIEKKTSENQTNTHSLDDFVSVYQSSSLNNSLNPVQNVGIHQGECSFTGSVSVSNQRITTDSITNAQNTVQQDPSKPVGTQNAMLDQNKINTDHQHWNNIQLQNSGERLQSTIESAVHLSSNVIVRTSDVINTSHVNQTTGQITYTTKKPSTYCVKTRDRFNDLSLPASIPSVSTNNNRSTNIPLAMNINKSNFESKIQQNTPIQTSVGLQVNFNNQVPEGGIHGIMSPNDQGTQVGTNITDNSTSTNISLSNDQIMKSASSRINNSSNVNTSFIKENSFDNLKSNIPMINPVSSIQTQTCAGLRVSNEVSHTNASVISLTIASTQSQVIKSNIHNSAYTSPHSQRIQLNDLSHTSQTNRSDEQKKIDNLKLISQTFTATSEAIKFVTSSTESQRLIQSMDKTSTSNLATFQGSSEGVSHITQENDPSSKLSTKGRGNMRTYESKTRALKQANMSDMLVFEKGTLYAVQDDIASHIEPTRSVISPRNNTSTNVKIQNRQSKECLEKPKLSPNASPNVTITGSMLPRFQQVFGKTKFPNSTVINDTSSLCSTSVASNLSSNLGPIINRPNISTSRVYSSSKGVQTNHDVDTINSNMNCIPPKVVENKLQHTTVNMSKSSNIMAIGNNKNNVIMACKAVSSANNIPQVSPSSNHQVLTSNIEIKKGLTAMPVSKVSTTFTTSCINSSITSSNSNLIYSIPILNDSKSNTNIEKPLPCVTQLQRQLKMSPSIIQTVLRKHPTWQQNTFRQGKQNTEVQASSIERILPVNVANIVKNTIESSNNKISISSTKPNLPETNVSTLMMEQVREFESVLEEVRKTSLMNEMSTASMLPQINHEIIQIPSPTENVDLLNSDSNQTLFPLNKKSNTNSERDRCSFSFLNQTLSNVNDLANDDKESVTIQPTIISVRSVTPTQPLTSPNNNNGSVNPVDTQCSKQIANKVKPVIKTPASSPSTSAVKVPVLQKPLPKLQEDEQTTQRIYAILDKYAEQLRNSPELKNKPAPRRRTNPPTNPSMNAKRKKTNQLNLKTCSQQTSCSSSGMEMSPTSDMQAIDSEDSSNAVSHFSHIINSPSRNSDEQSTVISETPLMENALINVNDVIKKINIEAEMKSKVSQSTQIVVSGTSGPFLSLPDGNPANVRLLVAAGNNQKMYRLHCPVTGPGPVVFHQITAKDSCSNDVKMASNIIGQNINESSILSALSADHLQNSNTNLRSEMLHNTLQNFDHKINKSNIILESMEKVQVLGKNEKQLSFPVMKKNQASQSTFSVIHTLPCKSESIDENELLSEAQNNISESIHKNNCDNEQNTNMNQEQINNSNMNQFVNKQEKLSTALKKESPFIPPDSLDSSSLPYEDEFPSFHTHDDEEEEEEEEEEETNENLTITNNKNNQQKSPNSDENKFKNSNVNQILVDSLSENKVSNDVNDVHGVKCEDGTIIKQEHDTSDTTIEETPNILKLASPKKEEEEEEDNKSNIVLDNVAATSSAEIISTVNQTSNNYKQKDELSPKAVKTECESENENENTLSNTVYNMLDNQSTSSTHTKIGSLTLRLKNDKSAKNWINCLSKIMLPGTEKMLEGDNLKQLQESFQRSKIKTFKDLKVFVFEQCKKFDNNVETPKEEYDLYEDIDGLGVDKPSTNELFPEVAVLNDLDKSISPTLGLLQASTSKSNDTNSLQARRKSVLSHTTTTTLIPAGVEQTNVVCKKNKTKVSFLKQALYNEMNQDSNDSETKPFINGIKTVLDSIEQIDSCPESPSNTTAMDSETCMSEDSTSTISSGTPHYNFRKSKRKNVEEDGFIESQVIKRMYRGRTSEDNEEKSELPKLNNIKTQTSEQKPVVEKKECNNRRISSRLKNNNVKNNQHVSNKSPQLDISPYKLTSTRTSLRRVSRKTT</sequence>
<feature type="region of interest" description="Disordered" evidence="1">
    <location>
        <begin position="1835"/>
        <end position="1905"/>
    </location>
</feature>
<protein>
    <submittedName>
        <fullName evidence="2">Uncharacterized protein</fullName>
    </submittedName>
</protein>
<feature type="compositionally biased region" description="Low complexity" evidence="1">
    <location>
        <begin position="2220"/>
        <end position="2235"/>
    </location>
</feature>
<dbReference type="EMBL" id="VYZN01000048">
    <property type="protein sequence ID" value="KAE9528688.1"/>
    <property type="molecule type" value="Genomic_DNA"/>
</dbReference>
<name>A0A6G0TBQ3_APHGL</name>
<proteinExistence type="predicted"/>
<feature type="region of interest" description="Disordered" evidence="1">
    <location>
        <begin position="831"/>
        <end position="861"/>
    </location>
</feature>
<accession>A0A6G0TBQ3</accession>
<feature type="compositionally biased region" description="Basic residues" evidence="1">
    <location>
        <begin position="2721"/>
        <end position="2730"/>
    </location>
</feature>
<keyword evidence="3" id="KW-1185">Reference proteome</keyword>
<comment type="caution">
    <text evidence="2">The sequence shown here is derived from an EMBL/GenBank/DDBJ whole genome shotgun (WGS) entry which is preliminary data.</text>
</comment>
<feature type="compositionally biased region" description="Basic and acidic residues" evidence="1">
    <location>
        <begin position="845"/>
        <end position="854"/>
    </location>
</feature>
<feature type="compositionally biased region" description="Basic and acidic residues" evidence="1">
    <location>
        <begin position="2648"/>
        <end position="2659"/>
    </location>
</feature>
<dbReference type="Proteomes" id="UP000475862">
    <property type="component" value="Unassembled WGS sequence"/>
</dbReference>
<feature type="region of interest" description="Disordered" evidence="1">
    <location>
        <begin position="2646"/>
        <end position="2730"/>
    </location>
</feature>
<feature type="compositionally biased region" description="Basic and acidic residues" evidence="1">
    <location>
        <begin position="2674"/>
        <end position="2683"/>
    </location>
</feature>
<feature type="region of interest" description="Disordered" evidence="1">
    <location>
        <begin position="2589"/>
        <end position="2621"/>
    </location>
</feature>
<feature type="region of interest" description="Disordered" evidence="1">
    <location>
        <begin position="1262"/>
        <end position="1286"/>
    </location>
</feature>
<feature type="compositionally biased region" description="Low complexity" evidence="1">
    <location>
        <begin position="1873"/>
        <end position="1883"/>
    </location>
</feature>
<feature type="compositionally biased region" description="Polar residues" evidence="1">
    <location>
        <begin position="2591"/>
        <end position="2618"/>
    </location>
</feature>